<dbReference type="InterPro" id="IPR000887">
    <property type="entry name" value="Aldlse_KDPG_KHG"/>
</dbReference>
<organism evidence="7 8">
    <name type="scientific">Cyanidiococcus yangmingshanensis</name>
    <dbReference type="NCBI Taxonomy" id="2690220"/>
    <lineage>
        <taxon>Eukaryota</taxon>
        <taxon>Rhodophyta</taxon>
        <taxon>Bangiophyceae</taxon>
        <taxon>Cyanidiales</taxon>
        <taxon>Cyanidiaceae</taxon>
        <taxon>Cyanidiococcus</taxon>
    </lineage>
</organism>
<proteinExistence type="inferred from homology"/>
<evidence type="ECO:0000256" key="4">
    <source>
        <dbReference type="ARBA" id="ARBA00011233"/>
    </source>
</evidence>
<evidence type="ECO:0000256" key="1">
    <source>
        <dbReference type="ARBA" id="ARBA00004229"/>
    </source>
</evidence>
<evidence type="ECO:0000256" key="5">
    <source>
        <dbReference type="ARBA" id="ARBA00023239"/>
    </source>
</evidence>
<comment type="pathway">
    <text evidence="2">Carbohydrate acid metabolism.</text>
</comment>
<keyword evidence="6" id="KW-0119">Carbohydrate metabolism</keyword>
<dbReference type="AlphaFoldDB" id="A0A7J7IPS1"/>
<comment type="subcellular location">
    <subcellularLocation>
        <location evidence="1">Plastid</location>
        <location evidence="1">Chloroplast</location>
    </subcellularLocation>
</comment>
<evidence type="ECO:0000256" key="3">
    <source>
        <dbReference type="ARBA" id="ARBA00006906"/>
    </source>
</evidence>
<protein>
    <recommendedName>
        <fullName evidence="9">2-dehydro-3-deoxy-phosphogluconate aldolase</fullName>
    </recommendedName>
</protein>
<evidence type="ECO:0000313" key="8">
    <source>
        <dbReference type="Proteomes" id="UP000530660"/>
    </source>
</evidence>
<comment type="caution">
    <text evidence="7">The sequence shown here is derived from an EMBL/GenBank/DDBJ whole genome shotgun (WGS) entry which is preliminary data.</text>
</comment>
<keyword evidence="8" id="KW-1185">Reference proteome</keyword>
<dbReference type="GO" id="GO:0009507">
    <property type="term" value="C:chloroplast"/>
    <property type="evidence" value="ECO:0007669"/>
    <property type="project" value="UniProtKB-SubCell"/>
</dbReference>
<keyword evidence="5" id="KW-0456">Lyase</keyword>
<dbReference type="PANTHER" id="PTHR30246:SF1">
    <property type="entry name" value="2-DEHYDRO-3-DEOXY-6-PHOSPHOGALACTONATE ALDOLASE-RELATED"/>
    <property type="match status" value="1"/>
</dbReference>
<dbReference type="OrthoDB" id="1476984at2759"/>
<evidence type="ECO:0008006" key="9">
    <source>
        <dbReference type="Google" id="ProtNLM"/>
    </source>
</evidence>
<sequence length="284" mass="31069">MSGNSSSAVRRGRCATAPECLQKQPLIVCIRLKPSFLERFHGDWDPLERKERELLALANAQATALTDRESRTAAMIVQVVETLVEAGLHNMEITMDTPGVEWALMYLHAKLRERVLLGAGTVLRLEQLQQAIVCGCRFAMSPVFVPDVTNRLIEYAEQHEVLFIPGAATPSECVQVATALGDGKPVKVFPADVVGGLRFVRAMAGPLGHIPLIPTSGITFDVVQEYLEAANVYAVGVSQQILPAQQISAGDWSRIHELARLWCRAVEPYARHDSNCFSSPGINA</sequence>
<dbReference type="GO" id="GO:0016829">
    <property type="term" value="F:lyase activity"/>
    <property type="evidence" value="ECO:0007669"/>
    <property type="project" value="UniProtKB-KW"/>
</dbReference>
<comment type="similarity">
    <text evidence="3">Belongs to the KHG/KDPG aldolase family.</text>
</comment>
<dbReference type="PANTHER" id="PTHR30246">
    <property type="entry name" value="2-KETO-3-DEOXY-6-PHOSPHOGLUCONATE ALDOLASE"/>
    <property type="match status" value="1"/>
</dbReference>
<dbReference type="Pfam" id="PF01081">
    <property type="entry name" value="Aldolase"/>
    <property type="match status" value="1"/>
</dbReference>
<reference evidence="7 8" key="1">
    <citation type="journal article" date="2020" name="J. Phycol.">
        <title>Comparative genome analysis reveals Cyanidiococcus gen. nov., a new extremophilic red algal genus sister to Cyanidioschyzon (Cyanidioschyzonaceae, Rhodophyta).</title>
        <authorList>
            <person name="Liu S.-L."/>
            <person name="Chiang Y.-R."/>
            <person name="Yoon H.S."/>
            <person name="Fu H.-Y."/>
        </authorList>
    </citation>
    <scope>NUCLEOTIDE SEQUENCE [LARGE SCALE GENOMIC DNA]</scope>
    <source>
        <strain evidence="7 8">THAL066</strain>
    </source>
</reference>
<name>A0A7J7IPS1_9RHOD</name>
<dbReference type="InterPro" id="IPR013785">
    <property type="entry name" value="Aldolase_TIM"/>
</dbReference>
<accession>A0A7J7IPS1</accession>
<gene>
    <name evidence="7" type="ORF">F1559_004906</name>
</gene>
<dbReference type="SUPFAM" id="SSF51569">
    <property type="entry name" value="Aldolase"/>
    <property type="match status" value="1"/>
</dbReference>
<dbReference type="EMBL" id="VWRR01000002">
    <property type="protein sequence ID" value="KAF6005018.1"/>
    <property type="molecule type" value="Genomic_DNA"/>
</dbReference>
<dbReference type="CDD" id="cd00452">
    <property type="entry name" value="KDPG_aldolase"/>
    <property type="match status" value="1"/>
</dbReference>
<evidence type="ECO:0000256" key="6">
    <source>
        <dbReference type="ARBA" id="ARBA00023277"/>
    </source>
</evidence>
<evidence type="ECO:0000313" key="7">
    <source>
        <dbReference type="EMBL" id="KAF6005018.1"/>
    </source>
</evidence>
<evidence type="ECO:0000256" key="2">
    <source>
        <dbReference type="ARBA" id="ARBA00004761"/>
    </source>
</evidence>
<dbReference type="Proteomes" id="UP000530660">
    <property type="component" value="Unassembled WGS sequence"/>
</dbReference>
<comment type="subunit">
    <text evidence="4">Homotrimer.</text>
</comment>
<dbReference type="Gene3D" id="3.20.20.70">
    <property type="entry name" value="Aldolase class I"/>
    <property type="match status" value="1"/>
</dbReference>